<reference evidence="3 4" key="1">
    <citation type="submission" date="2020-08" db="EMBL/GenBank/DDBJ databases">
        <title>Genomic Encyclopedia of Type Strains, Phase IV (KMG-IV): sequencing the most valuable type-strain genomes for metagenomic binning, comparative biology and taxonomic classification.</title>
        <authorList>
            <person name="Goeker M."/>
        </authorList>
    </citation>
    <scope>NUCLEOTIDE SEQUENCE [LARGE SCALE GENOMIC DNA]</scope>
    <source>
        <strain evidence="3 4">DSM 17976</strain>
    </source>
</reference>
<evidence type="ECO:0008006" key="5">
    <source>
        <dbReference type="Google" id="ProtNLM"/>
    </source>
</evidence>
<keyword evidence="2" id="KW-0812">Transmembrane</keyword>
<dbReference type="AlphaFoldDB" id="A0A7W6ERK0"/>
<gene>
    <name evidence="3" type="ORF">FHS57_003591</name>
</gene>
<sequence length="439" mass="49525">MKSHTNMNNDFFERRIKQQLESVNRPMSPEGWETVKKRLPVPWYLSFLREWGLLTMGGLIFTGLLGNLYYQFKNQQLIRRLYEENSILKQDVATLRRTTSSSAQLVTAHQVDTVYIIKKMVVEHRYVSNTDENGYQLASTNASSEGTKNQRLKKENVKKNPTQVALEARGAKATDTLAVAATEKPLEAQPTEAVPTEPTPNETTAKDDSLTTEPKPVAQLPISKDTTAKAAPPLAKKTFKFPTPRVRVGVESEFGLRKIGVGPSVELFLSPNFSISAGLHAHSFMSQEYETVKEYNAATGLDFVKQFADVIPPNDHLEEIETHVSTVEMPIGFKYYLPLRRDFSLVFATSTNVDLRAFNQVKFEAYKDGAEQYLSAETRHVPKSFYEYTFGLGIQKKWKQGIAQVQPFANFSFRQPEYAVGGNNVFGIKASLWVEFGKK</sequence>
<keyword evidence="4" id="KW-1185">Reference proteome</keyword>
<dbReference type="Proteomes" id="UP000541352">
    <property type="component" value="Unassembled WGS sequence"/>
</dbReference>
<feature type="transmembrane region" description="Helical" evidence="2">
    <location>
        <begin position="51"/>
        <end position="70"/>
    </location>
</feature>
<proteinExistence type="predicted"/>
<organism evidence="3 4">
    <name type="scientific">Runella defluvii</name>
    <dbReference type="NCBI Taxonomy" id="370973"/>
    <lineage>
        <taxon>Bacteria</taxon>
        <taxon>Pseudomonadati</taxon>
        <taxon>Bacteroidota</taxon>
        <taxon>Cytophagia</taxon>
        <taxon>Cytophagales</taxon>
        <taxon>Spirosomataceae</taxon>
        <taxon>Runella</taxon>
    </lineage>
</organism>
<comment type="caution">
    <text evidence="3">The sequence shown here is derived from an EMBL/GenBank/DDBJ whole genome shotgun (WGS) entry which is preliminary data.</text>
</comment>
<accession>A0A7W6ERK0</accession>
<evidence type="ECO:0000256" key="2">
    <source>
        <dbReference type="SAM" id="Phobius"/>
    </source>
</evidence>
<evidence type="ECO:0000256" key="1">
    <source>
        <dbReference type="SAM" id="MobiDB-lite"/>
    </source>
</evidence>
<name>A0A7W6ERK0_9BACT</name>
<feature type="region of interest" description="Disordered" evidence="1">
    <location>
        <begin position="183"/>
        <end position="216"/>
    </location>
</feature>
<evidence type="ECO:0000313" key="3">
    <source>
        <dbReference type="EMBL" id="MBB3839582.1"/>
    </source>
</evidence>
<evidence type="ECO:0000313" key="4">
    <source>
        <dbReference type="Proteomes" id="UP000541352"/>
    </source>
</evidence>
<keyword evidence="2" id="KW-0472">Membrane</keyword>
<dbReference type="EMBL" id="JACIBY010000007">
    <property type="protein sequence ID" value="MBB3839582.1"/>
    <property type="molecule type" value="Genomic_DNA"/>
</dbReference>
<protein>
    <recommendedName>
        <fullName evidence="5">Outer membrane protein beta-barrel domain-containing protein</fullName>
    </recommendedName>
</protein>
<keyword evidence="2" id="KW-1133">Transmembrane helix</keyword>